<organism evidence="2 3">
    <name type="scientific">Priestia veravalensis</name>
    <dbReference type="NCBI Taxonomy" id="1414648"/>
    <lineage>
        <taxon>Bacteria</taxon>
        <taxon>Bacillati</taxon>
        <taxon>Bacillota</taxon>
        <taxon>Bacilli</taxon>
        <taxon>Bacillales</taxon>
        <taxon>Bacillaceae</taxon>
        <taxon>Priestia</taxon>
    </lineage>
</organism>
<protein>
    <submittedName>
        <fullName evidence="2">Uncharacterized protein</fullName>
    </submittedName>
</protein>
<evidence type="ECO:0000313" key="3">
    <source>
        <dbReference type="Proteomes" id="UP000053681"/>
    </source>
</evidence>
<dbReference type="Proteomes" id="UP000053681">
    <property type="component" value="Unassembled WGS sequence"/>
</dbReference>
<evidence type="ECO:0000313" key="2">
    <source>
        <dbReference type="EMBL" id="KSU86925.1"/>
    </source>
</evidence>
<comment type="caution">
    <text evidence="2">The sequence shown here is derived from an EMBL/GenBank/DDBJ whole genome shotgun (WGS) entry which is preliminary data.</text>
</comment>
<accession>A0A0V8JJ94</accession>
<keyword evidence="1" id="KW-0472">Membrane</keyword>
<keyword evidence="3" id="KW-1185">Reference proteome</keyword>
<dbReference type="EMBL" id="LNQP01000060">
    <property type="protein sequence ID" value="KSU86925.1"/>
    <property type="molecule type" value="Genomic_DNA"/>
</dbReference>
<dbReference type="AlphaFoldDB" id="A0A0V8JJ94"/>
<evidence type="ECO:0000256" key="1">
    <source>
        <dbReference type="SAM" id="Phobius"/>
    </source>
</evidence>
<reference evidence="2 3" key="1">
    <citation type="submission" date="2015-11" db="EMBL/GenBank/DDBJ databases">
        <title>Bacillus caseinolyticus sp nov.</title>
        <authorList>
            <person name="Dastager S.G."/>
            <person name="Mawlankar R."/>
        </authorList>
    </citation>
    <scope>NUCLEOTIDE SEQUENCE [LARGE SCALE GENOMIC DNA]</scope>
    <source>
        <strain evidence="2 3">SGD-V-76</strain>
    </source>
</reference>
<sequence>MFLLGICLNAIAFVSLIMELSLVPIHARNAGDYLTVFLSEMHIFLFLIGVICVIVSFYMPVNSKK</sequence>
<proteinExistence type="predicted"/>
<keyword evidence="1" id="KW-0812">Transmembrane</keyword>
<name>A0A0V8JJ94_9BACI</name>
<gene>
    <name evidence="2" type="ORF">AS180_15990</name>
</gene>
<keyword evidence="1" id="KW-1133">Transmembrane helix</keyword>
<feature type="transmembrane region" description="Helical" evidence="1">
    <location>
        <begin position="43"/>
        <end position="61"/>
    </location>
</feature>